<sequence>MTPPLFGLPDRSAERIVASEPTSGERGRVSALPRPDLPPGPARSLNDALHGLHHRAGWPSLRTLARETAVSHTTVSKVFSTPALPSWGTLELLVEALDGDTAAFHALWLAASTSVDGSEPPPRIAGRGTELDVVRRHLESGTGLLLVTGEAGIGKTTVVQAACDSVRRSVTLAAGRCLPLSTEIPLMPFTEALRGLGRRDSGRAMSDALGECPDYVSPALATLLPELGATGELPDPDDRWLRQRLFSAVTELTEVLSRRSAFALVLEDLHWADDLTLDLVDHLFRTSRTRILATWRTDDPDVPSQRRDWCTRVRRDAGVIGLGPLTREETVTQLTVLRPGTSRTAAALIHQRTHGQPLFSAQLAHADAGEPTYLRELLDGRVARMGGSAWRVAAVLGVADRPLPEPTVVRTLEVDPQALASTLRELRDLQLLGVTDAAVHLRHPLLAEAVRRRLLPGERVDLHRALAAVLAEDQEVEPAEIARHWHAAGQKPEERRWRIRAARAAAERFAASQSADDWLRVRELWPPDARAVDDEQADRYEVVVGIANQLDLAGRPAEAIPVLEAELVTSDTYDVAERAHLLALLARFNSSQFHVGERGLELNEQAIELYRSLPPSAGLAAALNWRGTELEWHGRRDEAAAVLDEAARVAAAAGDAPLERSVRAQRAWQMVASGDDTGLVEMEHAIEAFGYGHNLKRDLAVAVRHSDALLMTCGSAAAVDAAARPALELARRWNISSGHVQVLTTNVSQAWRREGCVHRALEVVSDHTADEEPGPFPLLHIERATVDVLRGDAEAARRRLSHLESGRFEVMDPFIVEARGLHEVWTGDPGAGLRALVSALHGRHDEIAPGTVGDLLLLASRAAADMCAAAPADERRDAARTLETFRAGLHHDPFEPSAVLADRAAAPQWAAELGRLHGEDHVDAWLAAIRTWDSLSRPHDAAYCRWRAAQCALRDGQGTVAPRLLKRAARDAHEHVPLSEAIARTAMGHR</sequence>
<dbReference type="Proteomes" id="UP000233565">
    <property type="component" value="Unassembled WGS sequence"/>
</dbReference>
<evidence type="ECO:0000256" key="2">
    <source>
        <dbReference type="ARBA" id="ARBA00022840"/>
    </source>
</evidence>
<gene>
    <name evidence="5" type="ORF">CXG46_17990</name>
</gene>
<dbReference type="Pfam" id="PF13191">
    <property type="entry name" value="AAA_16"/>
    <property type="match status" value="1"/>
</dbReference>
<evidence type="ECO:0000259" key="4">
    <source>
        <dbReference type="Pfam" id="PF13191"/>
    </source>
</evidence>
<keyword evidence="6" id="KW-1185">Reference proteome</keyword>
<dbReference type="PANTHER" id="PTHR16305">
    <property type="entry name" value="TESTICULAR SOLUBLE ADENYLYL CYCLASE"/>
    <property type="match status" value="1"/>
</dbReference>
<evidence type="ECO:0000313" key="5">
    <source>
        <dbReference type="EMBL" id="PKH37354.1"/>
    </source>
</evidence>
<reference evidence="5 6" key="1">
    <citation type="submission" date="2017-12" db="EMBL/GenBank/DDBJ databases">
        <title>Pharmacopeia of the Arctic Ocean.</title>
        <authorList>
            <person name="Collins E."/>
            <person name="Ducluzeau A.-L."/>
        </authorList>
    </citation>
    <scope>NUCLEOTIDE SEQUENCE [LARGE SCALE GENOMIC DNA]</scope>
    <source>
        <strain evidence="5 6">DSM 23325</strain>
    </source>
</reference>
<dbReference type="InterPro" id="IPR027417">
    <property type="entry name" value="P-loop_NTPase"/>
</dbReference>
<dbReference type="SUPFAM" id="SSF52540">
    <property type="entry name" value="P-loop containing nucleoside triphosphate hydrolases"/>
    <property type="match status" value="1"/>
</dbReference>
<accession>A0ABX4QRT4</accession>
<comment type="caution">
    <text evidence="5">The sequence shown here is derived from an EMBL/GenBank/DDBJ whole genome shotgun (WGS) entry which is preliminary data.</text>
</comment>
<feature type="region of interest" description="Disordered" evidence="3">
    <location>
        <begin position="1"/>
        <end position="43"/>
    </location>
</feature>
<dbReference type="Gene3D" id="3.40.50.300">
    <property type="entry name" value="P-loop containing nucleotide triphosphate hydrolases"/>
    <property type="match status" value="1"/>
</dbReference>
<evidence type="ECO:0000256" key="1">
    <source>
        <dbReference type="ARBA" id="ARBA00022741"/>
    </source>
</evidence>
<proteinExistence type="predicted"/>
<dbReference type="PANTHER" id="PTHR16305:SF35">
    <property type="entry name" value="TRANSCRIPTIONAL ACTIVATOR DOMAIN"/>
    <property type="match status" value="1"/>
</dbReference>
<evidence type="ECO:0000256" key="3">
    <source>
        <dbReference type="SAM" id="MobiDB-lite"/>
    </source>
</evidence>
<dbReference type="EMBL" id="PJBV01000035">
    <property type="protein sequence ID" value="PKH37354.1"/>
    <property type="molecule type" value="Genomic_DNA"/>
</dbReference>
<organism evidence="5 6">
    <name type="scientific">Nocardioides alpinus</name>
    <dbReference type="NCBI Taxonomy" id="748909"/>
    <lineage>
        <taxon>Bacteria</taxon>
        <taxon>Bacillati</taxon>
        <taxon>Actinomycetota</taxon>
        <taxon>Actinomycetes</taxon>
        <taxon>Propionibacteriales</taxon>
        <taxon>Nocardioidaceae</taxon>
        <taxon>Nocardioides</taxon>
    </lineage>
</organism>
<keyword evidence="2" id="KW-0067">ATP-binding</keyword>
<feature type="domain" description="Orc1-like AAA ATPase" evidence="4">
    <location>
        <begin position="124"/>
        <end position="288"/>
    </location>
</feature>
<keyword evidence="1" id="KW-0547">Nucleotide-binding</keyword>
<protein>
    <recommendedName>
        <fullName evidence="4">Orc1-like AAA ATPase domain-containing protein</fullName>
    </recommendedName>
</protein>
<name>A0ABX4QRT4_9ACTN</name>
<dbReference type="InterPro" id="IPR041664">
    <property type="entry name" value="AAA_16"/>
</dbReference>
<evidence type="ECO:0000313" key="6">
    <source>
        <dbReference type="Proteomes" id="UP000233565"/>
    </source>
</evidence>